<keyword evidence="4" id="KW-0503">Monooxygenase</keyword>
<dbReference type="EMBL" id="QZEW01000012">
    <property type="protein sequence ID" value="RJL20134.1"/>
    <property type="molecule type" value="Genomic_DNA"/>
</dbReference>
<dbReference type="SUPFAM" id="SSF48264">
    <property type="entry name" value="Cytochrome P450"/>
    <property type="match status" value="1"/>
</dbReference>
<evidence type="ECO:0000256" key="4">
    <source>
        <dbReference type="RuleBase" id="RU000461"/>
    </source>
</evidence>
<dbReference type="Pfam" id="PF00067">
    <property type="entry name" value="p450"/>
    <property type="match status" value="1"/>
</dbReference>
<keyword evidence="3 4" id="KW-0479">Metal-binding</keyword>
<dbReference type="InterPro" id="IPR050121">
    <property type="entry name" value="Cytochrome_P450_monoxygenase"/>
</dbReference>
<gene>
    <name evidence="5" type="ORF">D3P05_03985</name>
</gene>
<dbReference type="PRINTS" id="PR00385">
    <property type="entry name" value="P450"/>
</dbReference>
<dbReference type="PANTHER" id="PTHR24305">
    <property type="entry name" value="CYTOCHROME P450"/>
    <property type="match status" value="1"/>
</dbReference>
<evidence type="ECO:0000313" key="6">
    <source>
        <dbReference type="Proteomes" id="UP000283587"/>
    </source>
</evidence>
<comment type="cofactor">
    <cofactor evidence="1 3">
        <name>heme</name>
        <dbReference type="ChEBI" id="CHEBI:30413"/>
    </cofactor>
</comment>
<evidence type="ECO:0000256" key="3">
    <source>
        <dbReference type="PIRSR" id="PIRSR602401-1"/>
    </source>
</evidence>
<dbReference type="InterPro" id="IPR002401">
    <property type="entry name" value="Cyt_P450_E_grp-I"/>
</dbReference>
<proteinExistence type="inferred from homology"/>
<dbReference type="InterPro" id="IPR001128">
    <property type="entry name" value="Cyt_P450"/>
</dbReference>
<keyword evidence="3 4" id="KW-0349">Heme</keyword>
<evidence type="ECO:0000256" key="2">
    <source>
        <dbReference type="ARBA" id="ARBA00010617"/>
    </source>
</evidence>
<keyword evidence="4" id="KW-0560">Oxidoreductase</keyword>
<dbReference type="PROSITE" id="PS00086">
    <property type="entry name" value="CYTOCHROME_P450"/>
    <property type="match status" value="1"/>
</dbReference>
<dbReference type="Proteomes" id="UP000283587">
    <property type="component" value="Unassembled WGS sequence"/>
</dbReference>
<keyword evidence="6" id="KW-1185">Reference proteome</keyword>
<evidence type="ECO:0000313" key="5">
    <source>
        <dbReference type="EMBL" id="RJL20134.1"/>
    </source>
</evidence>
<comment type="caution">
    <text evidence="5">The sequence shown here is derived from an EMBL/GenBank/DDBJ whole genome shotgun (WGS) entry which is preliminary data.</text>
</comment>
<dbReference type="OrthoDB" id="9764248at2"/>
<feature type="binding site" description="axial binding residue" evidence="3">
    <location>
        <position position="409"/>
    </location>
    <ligand>
        <name>heme</name>
        <dbReference type="ChEBI" id="CHEBI:30413"/>
    </ligand>
    <ligandPart>
        <name>Fe</name>
        <dbReference type="ChEBI" id="CHEBI:18248"/>
    </ligandPart>
</feature>
<comment type="similarity">
    <text evidence="2 4">Belongs to the cytochrome P450 family.</text>
</comment>
<reference evidence="6" key="1">
    <citation type="submission" date="2018-09" db="EMBL/GenBank/DDBJ databases">
        <title>Paracoccus onubensis nov. sp. a moderate halophilic bacterium isolated from Gruta de las Maravillas (Aracena, Spain).</title>
        <authorList>
            <person name="Jurado V."/>
            <person name="Gutierrez-Patricio S."/>
            <person name="Gonzalez-Pimentel J.L."/>
            <person name="Miller A.Z."/>
            <person name="Laiz L."/>
            <person name="Saiz-Jimenez C."/>
        </authorList>
    </citation>
    <scope>NUCLEOTIDE SEQUENCE [LARGE SCALE GENOMIC DNA]</scope>
    <source>
        <strain evidence="6">DSM 26381</strain>
    </source>
</reference>
<sequence>MSRAPQTLSPPPSGARPAEPVKVELVDRPLGILATAMTARRNVLELIPGIALRQPIVSGRLGIRWHMVMDPECLRRILKDRVEDYPKSVTTKLILEPAIGDSLFIAEGAHWRWQRRAAAPAFAQRHVEALGPVMTAAAEASCRRIRAATGPVDLFQEAVAATFEVISDVTFSGDGGFDRDAVHHAINGYISQTAKVSVLDVLGLPPWVPRPGRLLSGGGLKRMKAVADRAIAARAEAAARDGPPDLLDLLLDAQDPETGRAMNRDELRDNLLTFIVAGHETTALTIAWALYLCAFDPAVQERAAAEARAALGERAATAADLEALPLVHRIVHETLRLYPTAAFLSRTARAPDRLCGREVRPGDTVMLPIYALHRHHLLWDRPDAFDPDRFLTPPDRYAFLPFGAGPRICIGASFAIQEAVIILATLLARFRFAALPGRDPVPHMILTLRPKGGVWLRATPR</sequence>
<dbReference type="InterPro" id="IPR036396">
    <property type="entry name" value="Cyt_P450_sf"/>
</dbReference>
<name>A0A419AAN5_9RHOB</name>
<dbReference type="RefSeq" id="WP_119896888.1">
    <property type="nucleotide sequence ID" value="NZ_QNRC01000015.1"/>
</dbReference>
<evidence type="ECO:0000256" key="1">
    <source>
        <dbReference type="ARBA" id="ARBA00001971"/>
    </source>
</evidence>
<accession>A0A419AAN5</accession>
<dbReference type="PRINTS" id="PR00463">
    <property type="entry name" value="EP450I"/>
</dbReference>
<dbReference type="GO" id="GO:0020037">
    <property type="term" value="F:heme binding"/>
    <property type="evidence" value="ECO:0007669"/>
    <property type="project" value="InterPro"/>
</dbReference>
<dbReference type="GO" id="GO:0016705">
    <property type="term" value="F:oxidoreductase activity, acting on paired donors, with incorporation or reduction of molecular oxygen"/>
    <property type="evidence" value="ECO:0007669"/>
    <property type="project" value="InterPro"/>
</dbReference>
<dbReference type="GO" id="GO:0005506">
    <property type="term" value="F:iron ion binding"/>
    <property type="evidence" value="ECO:0007669"/>
    <property type="project" value="InterPro"/>
</dbReference>
<keyword evidence="3 4" id="KW-0408">Iron</keyword>
<dbReference type="Gene3D" id="1.10.630.10">
    <property type="entry name" value="Cytochrome P450"/>
    <property type="match status" value="1"/>
</dbReference>
<dbReference type="InterPro" id="IPR017972">
    <property type="entry name" value="Cyt_P450_CS"/>
</dbReference>
<dbReference type="AlphaFoldDB" id="A0A419AAN5"/>
<organism evidence="5 6">
    <name type="scientific">Paracoccus siganidrum</name>
    <dbReference type="NCBI Taxonomy" id="1276757"/>
    <lineage>
        <taxon>Bacteria</taxon>
        <taxon>Pseudomonadati</taxon>
        <taxon>Pseudomonadota</taxon>
        <taxon>Alphaproteobacteria</taxon>
        <taxon>Rhodobacterales</taxon>
        <taxon>Paracoccaceae</taxon>
        <taxon>Paracoccus</taxon>
    </lineage>
</organism>
<protein>
    <submittedName>
        <fullName evidence="5">Cytochrome P450</fullName>
    </submittedName>
</protein>
<dbReference type="PANTHER" id="PTHR24305:SF166">
    <property type="entry name" value="CYTOCHROME P450 12A4, MITOCHONDRIAL-RELATED"/>
    <property type="match status" value="1"/>
</dbReference>
<dbReference type="GO" id="GO:0004497">
    <property type="term" value="F:monooxygenase activity"/>
    <property type="evidence" value="ECO:0007669"/>
    <property type="project" value="UniProtKB-KW"/>
</dbReference>